<evidence type="ECO:0000313" key="2">
    <source>
        <dbReference type="Proteomes" id="UP001196413"/>
    </source>
</evidence>
<protein>
    <submittedName>
        <fullName evidence="1">Uncharacterized protein</fullName>
    </submittedName>
</protein>
<organism evidence="1 2">
    <name type="scientific">Parelaphostrongylus tenuis</name>
    <name type="common">Meningeal worm</name>
    <dbReference type="NCBI Taxonomy" id="148309"/>
    <lineage>
        <taxon>Eukaryota</taxon>
        <taxon>Metazoa</taxon>
        <taxon>Ecdysozoa</taxon>
        <taxon>Nematoda</taxon>
        <taxon>Chromadorea</taxon>
        <taxon>Rhabditida</taxon>
        <taxon>Rhabditina</taxon>
        <taxon>Rhabditomorpha</taxon>
        <taxon>Strongyloidea</taxon>
        <taxon>Metastrongylidae</taxon>
        <taxon>Parelaphostrongylus</taxon>
    </lineage>
</organism>
<keyword evidence="2" id="KW-1185">Reference proteome</keyword>
<name>A0AAD5QEC0_PARTN</name>
<sequence length="166" mass="17582">MGQATASVPKHNRFGQKVKICVLWNNGKDVHSELIPKGNPASLLSSLIVTTLLATISTVLGCGVMPAGQGIKQDIEVTEPSPLTGFTLPVAMAYSSAADVQARVPGISPSEMAAQTFVNRLVMQTVFDVIECQARSALLPDAVISMILGQLTVQVNYTPINCQNDC</sequence>
<accession>A0AAD5QEC0</accession>
<dbReference type="Proteomes" id="UP001196413">
    <property type="component" value="Unassembled WGS sequence"/>
</dbReference>
<evidence type="ECO:0000313" key="1">
    <source>
        <dbReference type="EMBL" id="KAJ1348177.1"/>
    </source>
</evidence>
<dbReference type="EMBL" id="JAHQIW010000449">
    <property type="protein sequence ID" value="KAJ1348177.1"/>
    <property type="molecule type" value="Genomic_DNA"/>
</dbReference>
<proteinExistence type="predicted"/>
<reference evidence="1" key="1">
    <citation type="submission" date="2021-06" db="EMBL/GenBank/DDBJ databases">
        <title>Parelaphostrongylus tenuis whole genome reference sequence.</title>
        <authorList>
            <person name="Garwood T.J."/>
            <person name="Larsen P.A."/>
            <person name="Fountain-Jones N.M."/>
            <person name="Garbe J.R."/>
            <person name="Macchietto M.G."/>
            <person name="Kania S.A."/>
            <person name="Gerhold R.W."/>
            <person name="Richards J.E."/>
            <person name="Wolf T.M."/>
        </authorList>
    </citation>
    <scope>NUCLEOTIDE SEQUENCE</scope>
    <source>
        <strain evidence="1">MNPRO001-30</strain>
        <tissue evidence="1">Meninges</tissue>
    </source>
</reference>
<gene>
    <name evidence="1" type="ORF">KIN20_003422</name>
</gene>
<comment type="caution">
    <text evidence="1">The sequence shown here is derived from an EMBL/GenBank/DDBJ whole genome shotgun (WGS) entry which is preliminary data.</text>
</comment>
<dbReference type="AlphaFoldDB" id="A0AAD5QEC0"/>